<evidence type="ECO:0000256" key="7">
    <source>
        <dbReference type="ARBA" id="ARBA00047899"/>
    </source>
</evidence>
<dbReference type="InterPro" id="IPR000719">
    <property type="entry name" value="Prot_kinase_dom"/>
</dbReference>
<evidence type="ECO:0000313" key="11">
    <source>
        <dbReference type="EMBL" id="EEB05629.1"/>
    </source>
</evidence>
<evidence type="ECO:0000256" key="3">
    <source>
        <dbReference type="ARBA" id="ARBA00022679"/>
    </source>
</evidence>
<organism evidence="11 13">
    <name type="scientific">Schizosaccharomyces japonicus (strain yFS275 / FY16936)</name>
    <name type="common">Fission yeast</name>
    <dbReference type="NCBI Taxonomy" id="402676"/>
    <lineage>
        <taxon>Eukaryota</taxon>
        <taxon>Fungi</taxon>
        <taxon>Dikarya</taxon>
        <taxon>Ascomycota</taxon>
        <taxon>Taphrinomycotina</taxon>
        <taxon>Schizosaccharomycetes</taxon>
        <taxon>Schizosaccharomycetales</taxon>
        <taxon>Schizosaccharomycetaceae</taxon>
        <taxon>Schizosaccharomyces</taxon>
    </lineage>
</organism>
<sequence>MADVSMQGQQRKAAPAAINPGRNELFSRLPPGTKMIVGKEAVTVERYLSEGGFSHVYLAITSRNEKVVMKRIHVPDKKALQLVYTEIETMKRLRGHPHIVSYMDSSAVYSQTSNLYEVFLLMEFCAGGGLIDFMNTRLQSRLTEAEVLKILHDVCSGVAAMHYLTPPLIHRDLKIENVLLVRPNVYKLCDFGSACEPIRIPSTLEGRRRLEININMYTTPQYRCPEMLDFNRCAGIDEKSDIWAIGVLAYKLCYYTTPFEQMGNQAILSVSYSFPSYPAYSNRMKRFIATCLQEQPSHRPNIYQTMNEICQMSHVPNTLVDIYGGINSATFNPPRPIQLPETILPPIPIQSGHHTGHQSSSIPSSFPLQDAVQQPYTTGQSLSRVSSHASLSRKSSLSRSASKSTIAQSPMYTNNTQIVQAPVASKAVQLDMSDANVFERYPDLEVLEKDVFRRTHLSDHISSRGARSGEPIGIASTGHLTGTLAHTGESHSQPPFYAYTGTPVTTLINQNTAKQVVMNTSKSYTAMERPPQQSSSQKPFHAHSLPEHQFVADVHAGRPSKSGETKTSAGSVSLVDEDITLQRDKDAARLKLFNVPVMSEVAKPKPNSMSNEKYYVDAATDTNLDRVVTVFSKTSLDDPKRAEESKVTNQPIDNFDAVMPPKQHRDSKGKLLDLDTSNDSSDSIQSSTNAISNVEFLKGLQSHPHRSSFQKSQLLKLYSKSQKDEDKADNGNQNSEKSSWRRSNSSNSRGKKQLWALPGLHGKTDEWKVESEELPEVRQTINEYRRKSSERRRPSDLLDLNLDSEEGVRRVSSPSSISTSGSGLSIETKSIQQRMQELFRNAKVHMNSAVDSVHPPPKPLKLRSRRVA</sequence>
<dbReference type="PROSITE" id="PS50011">
    <property type="entry name" value="PROTEIN_KINASE_DOM"/>
    <property type="match status" value="1"/>
</dbReference>
<dbReference type="STRING" id="402676.B6JW78"/>
<keyword evidence="13" id="KW-1185">Reference proteome</keyword>
<feature type="compositionally biased region" description="Low complexity" evidence="9">
    <location>
        <begin position="381"/>
        <end position="404"/>
    </location>
</feature>
<comment type="catalytic activity">
    <reaction evidence="7">
        <text>L-threonyl-[protein] + ATP = O-phospho-L-threonyl-[protein] + ADP + H(+)</text>
        <dbReference type="Rhea" id="RHEA:46608"/>
        <dbReference type="Rhea" id="RHEA-COMP:11060"/>
        <dbReference type="Rhea" id="RHEA-COMP:11605"/>
        <dbReference type="ChEBI" id="CHEBI:15378"/>
        <dbReference type="ChEBI" id="CHEBI:30013"/>
        <dbReference type="ChEBI" id="CHEBI:30616"/>
        <dbReference type="ChEBI" id="CHEBI:61977"/>
        <dbReference type="ChEBI" id="CHEBI:456216"/>
        <dbReference type="EC" id="2.7.11.1"/>
    </reaction>
</comment>
<dbReference type="Pfam" id="PF00069">
    <property type="entry name" value="Pkinase"/>
    <property type="match status" value="1"/>
</dbReference>
<feature type="compositionally biased region" description="Basic and acidic residues" evidence="9">
    <location>
        <begin position="635"/>
        <end position="646"/>
    </location>
</feature>
<dbReference type="AlphaFoldDB" id="B6JW78"/>
<feature type="compositionally biased region" description="Low complexity" evidence="9">
    <location>
        <begin position="812"/>
        <end position="826"/>
    </location>
</feature>
<dbReference type="PANTHER" id="PTHR22967">
    <property type="entry name" value="SERINE/THREONINE PROTEIN KINASE"/>
    <property type="match status" value="1"/>
</dbReference>
<evidence type="ECO:0000256" key="6">
    <source>
        <dbReference type="ARBA" id="ARBA00022840"/>
    </source>
</evidence>
<feature type="region of interest" description="Disordered" evidence="9">
    <location>
        <begin position="805"/>
        <end position="827"/>
    </location>
</feature>
<feature type="domain" description="Protein kinase" evidence="10">
    <location>
        <begin position="42"/>
        <end position="315"/>
    </location>
</feature>
<dbReference type="GeneID" id="7050688"/>
<feature type="region of interest" description="Disordered" evidence="9">
    <location>
        <begin position="635"/>
        <end position="686"/>
    </location>
</feature>
<feature type="compositionally biased region" description="Low complexity" evidence="9">
    <location>
        <begin position="734"/>
        <end position="748"/>
    </location>
</feature>
<evidence type="ECO:0000259" key="10">
    <source>
        <dbReference type="PROSITE" id="PS50011"/>
    </source>
</evidence>
<feature type="compositionally biased region" description="Basic and acidic residues" evidence="9">
    <location>
        <begin position="663"/>
        <end position="673"/>
    </location>
</feature>
<keyword evidence="4" id="KW-0547">Nucleotide-binding</keyword>
<keyword evidence="5 11" id="KW-0418">Kinase</keyword>
<dbReference type="SMART" id="SM00220">
    <property type="entry name" value="S_TKc"/>
    <property type="match status" value="1"/>
</dbReference>
<protein>
    <recommendedName>
        <fullName evidence="1">non-specific serine/threonine protein kinase</fullName>
        <ecNumber evidence="1">2.7.11.1</ecNumber>
    </recommendedName>
</protein>
<dbReference type="VEuPathDB" id="FungiDB:SJAG_00649"/>
<evidence type="ECO:0000256" key="1">
    <source>
        <dbReference type="ARBA" id="ARBA00012513"/>
    </source>
</evidence>
<dbReference type="GO" id="GO:0000147">
    <property type="term" value="P:actin cortical patch assembly"/>
    <property type="evidence" value="ECO:0000318"/>
    <property type="project" value="GO_Central"/>
</dbReference>
<dbReference type="Gene3D" id="1.10.510.10">
    <property type="entry name" value="Transferase(Phosphotransferase) domain 1"/>
    <property type="match status" value="1"/>
</dbReference>
<dbReference type="Proteomes" id="UP000001744">
    <property type="component" value="Unassembled WGS sequence"/>
</dbReference>
<dbReference type="PANTHER" id="PTHR22967:SF57">
    <property type="entry name" value="AUXILIN, ISOFORM A-RELATED"/>
    <property type="match status" value="1"/>
</dbReference>
<feature type="region of interest" description="Disordered" evidence="9">
    <location>
        <begin position="720"/>
        <end position="757"/>
    </location>
</feature>
<dbReference type="eggNOG" id="KOG1989">
    <property type="taxonomic scope" value="Eukaryota"/>
</dbReference>
<dbReference type="GO" id="GO:0005524">
    <property type="term" value="F:ATP binding"/>
    <property type="evidence" value="ECO:0007669"/>
    <property type="project" value="UniProtKB-KW"/>
</dbReference>
<dbReference type="EMBL" id="KE651166">
    <property type="protein sequence ID" value="EEB05629.1"/>
    <property type="molecule type" value="Genomic_DNA"/>
</dbReference>
<feature type="compositionally biased region" description="Polar residues" evidence="9">
    <location>
        <begin position="362"/>
        <end position="380"/>
    </location>
</feature>
<dbReference type="GO" id="GO:0004674">
    <property type="term" value="F:protein serine/threonine kinase activity"/>
    <property type="evidence" value="ECO:0000318"/>
    <property type="project" value="GO_Central"/>
</dbReference>
<feature type="compositionally biased region" description="Low complexity" evidence="9">
    <location>
        <begin position="350"/>
        <end position="361"/>
    </location>
</feature>
<evidence type="ECO:0000256" key="5">
    <source>
        <dbReference type="ARBA" id="ARBA00022777"/>
    </source>
</evidence>
<dbReference type="PROSITE" id="PS00108">
    <property type="entry name" value="PROTEIN_KINASE_ST"/>
    <property type="match status" value="1"/>
</dbReference>
<proteinExistence type="predicted"/>
<reference evidence="11 13" key="1">
    <citation type="journal article" date="2011" name="Science">
        <title>Comparative functional genomics of the fission yeasts.</title>
        <authorList>
            <person name="Rhind N."/>
            <person name="Chen Z."/>
            <person name="Yassour M."/>
            <person name="Thompson D.A."/>
            <person name="Haas B.J."/>
            <person name="Habib N."/>
            <person name="Wapinski I."/>
            <person name="Roy S."/>
            <person name="Lin M.F."/>
            <person name="Heiman D.I."/>
            <person name="Young S.K."/>
            <person name="Furuya K."/>
            <person name="Guo Y."/>
            <person name="Pidoux A."/>
            <person name="Chen H.M."/>
            <person name="Robbertse B."/>
            <person name="Goldberg J.M."/>
            <person name="Aoki K."/>
            <person name="Bayne E.H."/>
            <person name="Berlin A.M."/>
            <person name="Desjardins C.A."/>
            <person name="Dobbs E."/>
            <person name="Dukaj L."/>
            <person name="Fan L."/>
            <person name="FitzGerald M.G."/>
            <person name="French C."/>
            <person name="Gujja S."/>
            <person name="Hansen K."/>
            <person name="Keifenheim D."/>
            <person name="Levin J.Z."/>
            <person name="Mosher R.A."/>
            <person name="Mueller C.A."/>
            <person name="Pfiffner J."/>
            <person name="Priest M."/>
            <person name="Russ C."/>
            <person name="Smialowska A."/>
            <person name="Swoboda P."/>
            <person name="Sykes S.M."/>
            <person name="Vaughn M."/>
            <person name="Vengrova S."/>
            <person name="Yoder R."/>
            <person name="Zeng Q."/>
            <person name="Allshire R."/>
            <person name="Baulcombe D."/>
            <person name="Birren B.W."/>
            <person name="Brown W."/>
            <person name="Ekwall K."/>
            <person name="Kellis M."/>
            <person name="Leatherwood J."/>
            <person name="Levin H."/>
            <person name="Margalit H."/>
            <person name="Martienssen R."/>
            <person name="Nieduszynski C.A."/>
            <person name="Spatafora J.W."/>
            <person name="Friedman N."/>
            <person name="Dalgaard J.Z."/>
            <person name="Baumann P."/>
            <person name="Niki H."/>
            <person name="Regev A."/>
            <person name="Nusbaum C."/>
        </authorList>
    </citation>
    <scope>NUCLEOTIDE SEQUENCE [LARGE SCALE GENOMIC DNA]</scope>
    <source>
        <strain evidence="13">yFS275 / FY16936</strain>
    </source>
</reference>
<keyword evidence="2" id="KW-0723">Serine/threonine-protein kinase</keyword>
<comment type="catalytic activity">
    <reaction evidence="8">
        <text>L-seryl-[protein] + ATP = O-phospho-L-seryl-[protein] + ADP + H(+)</text>
        <dbReference type="Rhea" id="RHEA:17989"/>
        <dbReference type="Rhea" id="RHEA-COMP:9863"/>
        <dbReference type="Rhea" id="RHEA-COMP:11604"/>
        <dbReference type="ChEBI" id="CHEBI:15378"/>
        <dbReference type="ChEBI" id="CHEBI:29999"/>
        <dbReference type="ChEBI" id="CHEBI:30616"/>
        <dbReference type="ChEBI" id="CHEBI:83421"/>
        <dbReference type="ChEBI" id="CHEBI:456216"/>
        <dbReference type="EC" id="2.7.11.1"/>
    </reaction>
</comment>
<dbReference type="SUPFAM" id="SSF56112">
    <property type="entry name" value="Protein kinase-like (PK-like)"/>
    <property type="match status" value="1"/>
</dbReference>
<evidence type="ECO:0000256" key="4">
    <source>
        <dbReference type="ARBA" id="ARBA00022741"/>
    </source>
</evidence>
<name>B6JW78_SCHJY</name>
<dbReference type="JaponicusDB" id="SJAG_00649">
    <property type="gene designation" value="ppk30"/>
</dbReference>
<keyword evidence="6" id="KW-0067">ATP-binding</keyword>
<dbReference type="CDD" id="cd14037">
    <property type="entry name" value="STKc_NAK_like"/>
    <property type="match status" value="1"/>
</dbReference>
<feature type="region of interest" description="Disordered" evidence="9">
    <location>
        <begin position="846"/>
        <end position="868"/>
    </location>
</feature>
<gene>
    <name evidence="12" type="primary">ppk30</name>
    <name evidence="11" type="ORF">SJAG_00649</name>
</gene>
<dbReference type="OrthoDB" id="2018507at2759"/>
<dbReference type="EC" id="2.7.11.1" evidence="1"/>
<dbReference type="GO" id="GO:0005737">
    <property type="term" value="C:cytoplasm"/>
    <property type="evidence" value="ECO:0000318"/>
    <property type="project" value="GO_Central"/>
</dbReference>
<dbReference type="InterPro" id="IPR008271">
    <property type="entry name" value="Ser/Thr_kinase_AS"/>
</dbReference>
<evidence type="ECO:0000256" key="8">
    <source>
        <dbReference type="ARBA" id="ARBA00048679"/>
    </source>
</evidence>
<evidence type="ECO:0000256" key="9">
    <source>
        <dbReference type="SAM" id="MobiDB-lite"/>
    </source>
</evidence>
<keyword evidence="3" id="KW-0808">Transferase</keyword>
<dbReference type="GO" id="GO:0007015">
    <property type="term" value="P:actin filament organization"/>
    <property type="evidence" value="ECO:0000318"/>
    <property type="project" value="GO_Central"/>
</dbReference>
<dbReference type="HOGENOM" id="CLU_011638_2_0_1"/>
<dbReference type="InterPro" id="IPR011009">
    <property type="entry name" value="Kinase-like_dom_sf"/>
</dbReference>
<feature type="region of interest" description="Disordered" evidence="9">
    <location>
        <begin position="342"/>
        <end position="408"/>
    </location>
</feature>
<evidence type="ECO:0000313" key="12">
    <source>
        <dbReference type="JaponicusDB" id="SJAG_00649"/>
    </source>
</evidence>
<accession>B6JW78</accession>
<evidence type="ECO:0000256" key="2">
    <source>
        <dbReference type="ARBA" id="ARBA00022527"/>
    </source>
</evidence>
<feature type="compositionally biased region" description="Low complexity" evidence="9">
    <location>
        <begin position="674"/>
        <end position="686"/>
    </location>
</feature>
<evidence type="ECO:0000313" key="13">
    <source>
        <dbReference type="Proteomes" id="UP000001744"/>
    </source>
</evidence>
<dbReference type="RefSeq" id="XP_002171922.1">
    <property type="nucleotide sequence ID" value="XM_002171886.2"/>
</dbReference>